<comment type="caution">
    <text evidence="2">The sequence shown here is derived from an EMBL/GenBank/DDBJ whole genome shotgun (WGS) entry which is preliminary data.</text>
</comment>
<evidence type="ECO:0000256" key="1">
    <source>
        <dbReference type="SAM" id="MobiDB-lite"/>
    </source>
</evidence>
<evidence type="ECO:0000313" key="3">
    <source>
        <dbReference type="Proteomes" id="UP000775213"/>
    </source>
</evidence>
<dbReference type="EMBL" id="JAGFBR010000004">
    <property type="protein sequence ID" value="KAH0467879.1"/>
    <property type="molecule type" value="Genomic_DNA"/>
</dbReference>
<feature type="region of interest" description="Disordered" evidence="1">
    <location>
        <begin position="53"/>
        <end position="84"/>
    </location>
</feature>
<dbReference type="Proteomes" id="UP000775213">
    <property type="component" value="Unassembled WGS sequence"/>
</dbReference>
<evidence type="ECO:0000313" key="2">
    <source>
        <dbReference type="EMBL" id="KAH0467879.1"/>
    </source>
</evidence>
<sequence>MVLLTSVARQRSFRPPLPADYDPSDLRRQTTVLLTSVACRLWPCRPNEYVNTYSSNSHHEEYTRLRESQSAAGEGSSAGSTDYSDYRTWSQAVGGMQHGRVYGLGSQAYAYEGQSSSGGSFSSSTQESLYTQQIAALRAELEQVRKAQADWQMQIQQQQMQIQQQQAQMLEEMRKMRKQISSDRSTASP</sequence>
<protein>
    <submittedName>
        <fullName evidence="2">Uncharacterized protein</fullName>
    </submittedName>
</protein>
<feature type="compositionally biased region" description="Basic and acidic residues" evidence="1">
    <location>
        <begin position="57"/>
        <end position="67"/>
    </location>
</feature>
<name>A0AAV7H292_DENCH</name>
<feature type="region of interest" description="Disordered" evidence="1">
    <location>
        <begin position="168"/>
        <end position="189"/>
    </location>
</feature>
<accession>A0AAV7H292</accession>
<dbReference type="AlphaFoldDB" id="A0AAV7H292"/>
<organism evidence="2 3">
    <name type="scientific">Dendrobium chrysotoxum</name>
    <name type="common">Orchid</name>
    <dbReference type="NCBI Taxonomy" id="161865"/>
    <lineage>
        <taxon>Eukaryota</taxon>
        <taxon>Viridiplantae</taxon>
        <taxon>Streptophyta</taxon>
        <taxon>Embryophyta</taxon>
        <taxon>Tracheophyta</taxon>
        <taxon>Spermatophyta</taxon>
        <taxon>Magnoliopsida</taxon>
        <taxon>Liliopsida</taxon>
        <taxon>Asparagales</taxon>
        <taxon>Orchidaceae</taxon>
        <taxon>Epidendroideae</taxon>
        <taxon>Malaxideae</taxon>
        <taxon>Dendrobiinae</taxon>
        <taxon>Dendrobium</taxon>
    </lineage>
</organism>
<proteinExistence type="predicted"/>
<gene>
    <name evidence="2" type="ORF">IEQ34_002912</name>
</gene>
<feature type="compositionally biased region" description="Low complexity" evidence="1">
    <location>
        <begin position="68"/>
        <end position="80"/>
    </location>
</feature>
<keyword evidence="3" id="KW-1185">Reference proteome</keyword>
<reference evidence="2 3" key="1">
    <citation type="journal article" date="2021" name="Hortic Res">
        <title>Chromosome-scale assembly of the Dendrobium chrysotoxum genome enhances the understanding of orchid evolution.</title>
        <authorList>
            <person name="Zhang Y."/>
            <person name="Zhang G.Q."/>
            <person name="Zhang D."/>
            <person name="Liu X.D."/>
            <person name="Xu X.Y."/>
            <person name="Sun W.H."/>
            <person name="Yu X."/>
            <person name="Zhu X."/>
            <person name="Wang Z.W."/>
            <person name="Zhao X."/>
            <person name="Zhong W.Y."/>
            <person name="Chen H."/>
            <person name="Yin W.L."/>
            <person name="Huang T."/>
            <person name="Niu S.C."/>
            <person name="Liu Z.J."/>
        </authorList>
    </citation>
    <scope>NUCLEOTIDE SEQUENCE [LARGE SCALE GENOMIC DNA]</scope>
    <source>
        <strain evidence="2">Lindl</strain>
    </source>
</reference>